<protein>
    <submittedName>
        <fullName evidence="1">Uncharacterized protein</fullName>
    </submittedName>
</protein>
<proteinExistence type="predicted"/>
<keyword evidence="2" id="KW-1185">Reference proteome</keyword>
<comment type="caution">
    <text evidence="1">The sequence shown here is derived from an EMBL/GenBank/DDBJ whole genome shotgun (WGS) entry which is preliminary data.</text>
</comment>
<dbReference type="AlphaFoldDB" id="A0A3N0Y6U4"/>
<dbReference type="EMBL" id="RJVU01051410">
    <property type="protein sequence ID" value="ROL41913.1"/>
    <property type="molecule type" value="Genomic_DNA"/>
</dbReference>
<organism evidence="1 2">
    <name type="scientific">Anabarilius grahami</name>
    <name type="common">Kanglang fish</name>
    <name type="synonym">Barilius grahami</name>
    <dbReference type="NCBI Taxonomy" id="495550"/>
    <lineage>
        <taxon>Eukaryota</taxon>
        <taxon>Metazoa</taxon>
        <taxon>Chordata</taxon>
        <taxon>Craniata</taxon>
        <taxon>Vertebrata</taxon>
        <taxon>Euteleostomi</taxon>
        <taxon>Actinopterygii</taxon>
        <taxon>Neopterygii</taxon>
        <taxon>Teleostei</taxon>
        <taxon>Ostariophysi</taxon>
        <taxon>Cypriniformes</taxon>
        <taxon>Xenocyprididae</taxon>
        <taxon>Xenocypridinae</taxon>
        <taxon>Xenocypridinae incertae sedis</taxon>
        <taxon>Anabarilius</taxon>
    </lineage>
</organism>
<reference evidence="1 2" key="1">
    <citation type="submission" date="2018-10" db="EMBL/GenBank/DDBJ databases">
        <title>Genome assembly for a Yunnan-Guizhou Plateau 3E fish, Anabarilius grahami (Regan), and its evolutionary and genetic applications.</title>
        <authorList>
            <person name="Jiang W."/>
        </authorList>
    </citation>
    <scope>NUCLEOTIDE SEQUENCE [LARGE SCALE GENOMIC DNA]</scope>
    <source>
        <strain evidence="1">AG-KIZ</strain>
        <tissue evidence="1">Muscle</tissue>
    </source>
</reference>
<name>A0A3N0Y6U4_ANAGA</name>
<accession>A0A3N0Y6U4</accession>
<sequence>MRLNKAQRLCCTRVQSVSGKRRASARHLQSTSPLSIEDIHIDFNQVKGSLQTHTLKDTRNLQTLTCPFPTGAHNWR</sequence>
<evidence type="ECO:0000313" key="1">
    <source>
        <dbReference type="EMBL" id="ROL41913.1"/>
    </source>
</evidence>
<evidence type="ECO:0000313" key="2">
    <source>
        <dbReference type="Proteomes" id="UP000281406"/>
    </source>
</evidence>
<dbReference type="Proteomes" id="UP000281406">
    <property type="component" value="Unassembled WGS sequence"/>
</dbReference>
<gene>
    <name evidence="1" type="ORF">DPX16_1818</name>
</gene>